<evidence type="ECO:0000313" key="1">
    <source>
        <dbReference type="EMBL" id="PBK91264.1"/>
    </source>
</evidence>
<proteinExistence type="predicted"/>
<dbReference type="EMBL" id="KZ293662">
    <property type="protein sequence ID" value="PBK91264.1"/>
    <property type="molecule type" value="Genomic_DNA"/>
</dbReference>
<keyword evidence="2" id="KW-1185">Reference proteome</keyword>
<evidence type="ECO:0000313" key="2">
    <source>
        <dbReference type="Proteomes" id="UP000217790"/>
    </source>
</evidence>
<accession>A0A2H3DBU1</accession>
<dbReference type="Proteomes" id="UP000217790">
    <property type="component" value="Unassembled WGS sequence"/>
</dbReference>
<protein>
    <submittedName>
        <fullName evidence="1">Uncharacterized protein</fullName>
    </submittedName>
</protein>
<sequence length="317" mass="35794">MLGLTSRAEDVLGEDTADPIYARTEVGRRQGLFAAARTVSDLERNKVGYQGQWYTAKESSWSGHGNEGGTGSSTIWGQFLLRDLLITIGVLGPGGQHGIVHLSNLWSINGLVELSNFRKYGSWHGERAQRRCRVSLDGWRQKTRLSYRQITLPFSLYDSNFEDYRVTLHTAAPKRLSDSLTLQTVKQIRYDPSVSQTVLWRPKQAMVWCASTIFILIHHHPLLRNVVIRHNDQSIKNPDTRRDRLSVSTRVNSGRRHILGGLSPQDDRSLARVVGLDPASIQTAPSMTRILVERAKRRGRANLQGVLRSIMVRSTFE</sequence>
<dbReference type="AlphaFoldDB" id="A0A2H3DBU1"/>
<dbReference type="InParanoid" id="A0A2H3DBU1"/>
<organism evidence="1 2">
    <name type="scientific">Armillaria gallica</name>
    <name type="common">Bulbous honey fungus</name>
    <name type="synonym">Armillaria bulbosa</name>
    <dbReference type="NCBI Taxonomy" id="47427"/>
    <lineage>
        <taxon>Eukaryota</taxon>
        <taxon>Fungi</taxon>
        <taxon>Dikarya</taxon>
        <taxon>Basidiomycota</taxon>
        <taxon>Agaricomycotina</taxon>
        <taxon>Agaricomycetes</taxon>
        <taxon>Agaricomycetidae</taxon>
        <taxon>Agaricales</taxon>
        <taxon>Marasmiineae</taxon>
        <taxon>Physalacriaceae</taxon>
        <taxon>Armillaria</taxon>
    </lineage>
</organism>
<dbReference type="OrthoDB" id="10649745at2759"/>
<reference evidence="2" key="1">
    <citation type="journal article" date="2017" name="Nat. Ecol. Evol.">
        <title>Genome expansion and lineage-specific genetic innovations in the forest pathogenic fungi Armillaria.</title>
        <authorList>
            <person name="Sipos G."/>
            <person name="Prasanna A.N."/>
            <person name="Walter M.C."/>
            <person name="O'Connor E."/>
            <person name="Balint B."/>
            <person name="Krizsan K."/>
            <person name="Kiss B."/>
            <person name="Hess J."/>
            <person name="Varga T."/>
            <person name="Slot J."/>
            <person name="Riley R."/>
            <person name="Boka B."/>
            <person name="Rigling D."/>
            <person name="Barry K."/>
            <person name="Lee J."/>
            <person name="Mihaltcheva S."/>
            <person name="LaButti K."/>
            <person name="Lipzen A."/>
            <person name="Waldron R."/>
            <person name="Moloney N.M."/>
            <person name="Sperisen C."/>
            <person name="Kredics L."/>
            <person name="Vagvoelgyi C."/>
            <person name="Patrignani A."/>
            <person name="Fitzpatrick D."/>
            <person name="Nagy I."/>
            <person name="Doyle S."/>
            <person name="Anderson J.B."/>
            <person name="Grigoriev I.V."/>
            <person name="Gueldener U."/>
            <person name="Muensterkoetter M."/>
            <person name="Nagy L.G."/>
        </authorList>
    </citation>
    <scope>NUCLEOTIDE SEQUENCE [LARGE SCALE GENOMIC DNA]</scope>
    <source>
        <strain evidence="2">Ar21-2</strain>
    </source>
</reference>
<gene>
    <name evidence="1" type="ORF">ARMGADRAFT_1031935</name>
</gene>
<name>A0A2H3DBU1_ARMGA</name>